<dbReference type="RefSeq" id="WP_113648491.1">
    <property type="nucleotide sequence ID" value="NZ_QMHN01000005.1"/>
</dbReference>
<feature type="signal peptide" evidence="1">
    <location>
        <begin position="1"/>
        <end position="28"/>
    </location>
</feature>
<feature type="domain" description="Putative auto-transporter adhesin head GIN" evidence="2">
    <location>
        <begin position="38"/>
        <end position="223"/>
    </location>
</feature>
<comment type="caution">
    <text evidence="3">The sequence shown here is derived from an EMBL/GenBank/DDBJ whole genome shotgun (WGS) entry which is preliminary data.</text>
</comment>
<sequence>MKKSLALKKNLTFVLFFICSLTYFNVFAQNSRQVSVSDFNGIGVSSGINLHLKQGNTESLVIKGDEEVIKDVVVEKNDRGISIKYKEGVNWSRIFKGKIIDVYVTFKSLNSLAASGGADVYIDGQLRTDRFSLAASGGADIKLNLTCKDIKIAVSGGADIELKGSAENMTVSASGGADLDAFDFKVDYAQVNCSGGADVDIYVNKGLTASASGGADITYKGNAALKKTSNSKSGDITHAN</sequence>
<accession>A0A443YPL8</accession>
<evidence type="ECO:0000313" key="3">
    <source>
        <dbReference type="EMBL" id="RWU05732.1"/>
    </source>
</evidence>
<dbReference type="PANTHER" id="PTHR39200:SF1">
    <property type="entry name" value="AUTO-TRANSPORTER ADHESIN HEAD GIN DOMAIN-CONTAINING PROTEIN-RELATED"/>
    <property type="match status" value="1"/>
</dbReference>
<dbReference type="Pfam" id="PF10988">
    <property type="entry name" value="DUF2807"/>
    <property type="match status" value="1"/>
</dbReference>
<dbReference type="InterPro" id="IPR021255">
    <property type="entry name" value="DUF2807"/>
</dbReference>
<organism evidence="3 4">
    <name type="scientific">Pedobacter chitinilyticus</name>
    <dbReference type="NCBI Taxonomy" id="2233776"/>
    <lineage>
        <taxon>Bacteria</taxon>
        <taxon>Pseudomonadati</taxon>
        <taxon>Bacteroidota</taxon>
        <taxon>Sphingobacteriia</taxon>
        <taxon>Sphingobacteriales</taxon>
        <taxon>Sphingobacteriaceae</taxon>
        <taxon>Pedobacter</taxon>
    </lineage>
</organism>
<protein>
    <submittedName>
        <fullName evidence="3">DUF2807 domain-containing protein</fullName>
    </submittedName>
</protein>
<dbReference type="OrthoDB" id="942536at2"/>
<evidence type="ECO:0000259" key="2">
    <source>
        <dbReference type="Pfam" id="PF10988"/>
    </source>
</evidence>
<reference evidence="3 4" key="1">
    <citation type="submission" date="2018-06" db="EMBL/GenBank/DDBJ databases">
        <title>Pedobacter endophyticus sp. nov., an endophytic bacterium isolated from a leaf of Triticum aestivum.</title>
        <authorList>
            <person name="Zhang L."/>
        </authorList>
    </citation>
    <scope>NUCLEOTIDE SEQUENCE [LARGE SCALE GENOMIC DNA]</scope>
    <source>
        <strain evidence="3 4">CM134L-2</strain>
    </source>
</reference>
<dbReference type="Proteomes" id="UP000284120">
    <property type="component" value="Unassembled WGS sequence"/>
</dbReference>
<dbReference type="AlphaFoldDB" id="A0A443YPL8"/>
<name>A0A443YPL8_9SPHI</name>
<feature type="chain" id="PRO_5019212133" evidence="1">
    <location>
        <begin position="29"/>
        <end position="240"/>
    </location>
</feature>
<gene>
    <name evidence="3" type="ORF">DPV69_16495</name>
</gene>
<keyword evidence="1" id="KW-0732">Signal</keyword>
<evidence type="ECO:0000313" key="4">
    <source>
        <dbReference type="Proteomes" id="UP000284120"/>
    </source>
</evidence>
<proteinExistence type="predicted"/>
<dbReference type="Gene3D" id="2.160.20.120">
    <property type="match status" value="1"/>
</dbReference>
<keyword evidence="4" id="KW-1185">Reference proteome</keyword>
<dbReference type="PANTHER" id="PTHR39200">
    <property type="entry name" value="HYPOTHETICAL EXPORTED PROTEIN"/>
    <property type="match status" value="1"/>
</dbReference>
<evidence type="ECO:0000256" key="1">
    <source>
        <dbReference type="SAM" id="SignalP"/>
    </source>
</evidence>
<dbReference type="EMBL" id="SAYW01000005">
    <property type="protein sequence ID" value="RWU05732.1"/>
    <property type="molecule type" value="Genomic_DNA"/>
</dbReference>